<dbReference type="InterPro" id="IPR026960">
    <property type="entry name" value="RVT-Znf"/>
</dbReference>
<dbReference type="Proteomes" id="UP001140206">
    <property type="component" value="Chromosome 2"/>
</dbReference>
<proteinExistence type="predicted"/>
<dbReference type="PANTHER" id="PTHR33116">
    <property type="entry name" value="REVERSE TRANSCRIPTASE ZINC-BINDING DOMAIN-CONTAINING PROTEIN-RELATED-RELATED"/>
    <property type="match status" value="1"/>
</dbReference>
<keyword evidence="3" id="KW-1185">Reference proteome</keyword>
<protein>
    <submittedName>
        <fullName evidence="2">RNA-directed DNA polymerase (Reverse transcriptase)-related family protein</fullName>
    </submittedName>
</protein>
<gene>
    <name evidence="2" type="ORF">LUZ62_046876</name>
</gene>
<evidence type="ECO:0000313" key="2">
    <source>
        <dbReference type="EMBL" id="KAJ4795630.1"/>
    </source>
</evidence>
<accession>A0AAV8FVP7</accession>
<name>A0AAV8FVP7_9POAL</name>
<organism evidence="2 3">
    <name type="scientific">Rhynchospora pubera</name>
    <dbReference type="NCBI Taxonomy" id="906938"/>
    <lineage>
        <taxon>Eukaryota</taxon>
        <taxon>Viridiplantae</taxon>
        <taxon>Streptophyta</taxon>
        <taxon>Embryophyta</taxon>
        <taxon>Tracheophyta</taxon>
        <taxon>Spermatophyta</taxon>
        <taxon>Magnoliopsida</taxon>
        <taxon>Liliopsida</taxon>
        <taxon>Poales</taxon>
        <taxon>Cyperaceae</taxon>
        <taxon>Cyperoideae</taxon>
        <taxon>Rhynchosporeae</taxon>
        <taxon>Rhynchospora</taxon>
    </lineage>
</organism>
<dbReference type="PROSITE" id="PS50878">
    <property type="entry name" value="RT_POL"/>
    <property type="match status" value="1"/>
</dbReference>
<reference evidence="2" key="1">
    <citation type="submission" date="2022-08" db="EMBL/GenBank/DDBJ databases">
        <authorList>
            <person name="Marques A."/>
        </authorList>
    </citation>
    <scope>NUCLEOTIDE SEQUENCE</scope>
    <source>
        <strain evidence="2">RhyPub2mFocal</strain>
        <tissue evidence="2">Leaves</tissue>
    </source>
</reference>
<dbReference type="InterPro" id="IPR000477">
    <property type="entry name" value="RT_dom"/>
</dbReference>
<keyword evidence="2" id="KW-0808">Transferase</keyword>
<evidence type="ECO:0000313" key="3">
    <source>
        <dbReference type="Proteomes" id="UP001140206"/>
    </source>
</evidence>
<dbReference type="Pfam" id="PF13966">
    <property type="entry name" value="zf-RVT"/>
    <property type="match status" value="1"/>
</dbReference>
<feature type="domain" description="Reverse transcriptase" evidence="1">
    <location>
        <begin position="1"/>
        <end position="99"/>
    </location>
</feature>
<dbReference type="EMBL" id="JAMFTS010000002">
    <property type="protein sequence ID" value="KAJ4795630.1"/>
    <property type="molecule type" value="Genomic_DNA"/>
</dbReference>
<dbReference type="GO" id="GO:0003964">
    <property type="term" value="F:RNA-directed DNA polymerase activity"/>
    <property type="evidence" value="ECO:0007669"/>
    <property type="project" value="UniProtKB-KW"/>
</dbReference>
<dbReference type="PANTHER" id="PTHR33116:SF78">
    <property type="entry name" value="OS12G0587133 PROTEIN"/>
    <property type="match status" value="1"/>
</dbReference>
<keyword evidence="2" id="KW-0695">RNA-directed DNA polymerase</keyword>
<sequence length="524" mass="60131">MLQVAATTIPHFLSPRVTSPFALFQYADDTLIFSTTKGSAASSLKLLLCIFAEVSGLSINFTKSNLVPINLSDAHSSALASTFLCSISNLPLAYLGLQLSHKTPDKSSFMPLLEKIDRKLQSWKGRLLTRAGRIQLTKSILSSFPVYFMACFKLPSWFIKRVDRLRRDFIWGKSNSSGRAIPLLNWQTCCLSKEFEGFGLTELTLQNTILLLKFWWRLFSEKTSIWTTFLTAIYSRARHPTNPLLWKGEGSFFWKQLRSLRALFQISTTWEINSGTTPLFWFDSWNGKPLIFFSKSTPWPVKPHFSLRQAASNLLLHLPRPLQLQEHNYLSLATQFLFNEDPDCIRWKWSRSGVFSSKDTYKAFISAGKIPSPFFQIWHFNIPPSIKVFCLLLLHKKLLTQDSLLRRNMQVLPGCHLCQQDLLETPQHLFFNCPFSTSVWTTIFPSRFASLTSCEDSTATITSFLASLPTIGRSRSFTLFCYSLWFIWQERNNRLFRNKRKPPDIIALMAASESELFLRATGKS</sequence>
<comment type="caution">
    <text evidence="2">The sequence shown here is derived from an EMBL/GenBank/DDBJ whole genome shotgun (WGS) entry which is preliminary data.</text>
</comment>
<keyword evidence="2" id="KW-0548">Nucleotidyltransferase</keyword>
<evidence type="ECO:0000259" key="1">
    <source>
        <dbReference type="PROSITE" id="PS50878"/>
    </source>
</evidence>
<dbReference type="AlphaFoldDB" id="A0AAV8FVP7"/>